<dbReference type="Gene3D" id="3.30.420.40">
    <property type="match status" value="1"/>
</dbReference>
<dbReference type="InterPro" id="IPR043129">
    <property type="entry name" value="ATPase_NBD"/>
</dbReference>
<dbReference type="AlphaFoldDB" id="A0A1V9DP68"/>
<gene>
    <name evidence="1" type="ORF">B2J69_03810</name>
</gene>
<evidence type="ECO:0000313" key="1">
    <source>
        <dbReference type="EMBL" id="OQP35636.1"/>
    </source>
</evidence>
<proteinExistence type="predicted"/>
<dbReference type="Gene3D" id="3.30.1490.300">
    <property type="match status" value="1"/>
</dbReference>
<dbReference type="InterPro" id="IPR050696">
    <property type="entry name" value="FtsA/MreB"/>
</dbReference>
<dbReference type="RefSeq" id="WP_081136573.1">
    <property type="nucleotide sequence ID" value="NZ_MWUE01000005.1"/>
</dbReference>
<dbReference type="PANTHER" id="PTHR32432">
    <property type="entry name" value="CELL DIVISION PROTEIN FTSA-RELATED"/>
    <property type="match status" value="1"/>
</dbReference>
<dbReference type="EMBL" id="MWUE01000005">
    <property type="protein sequence ID" value="OQP35636.1"/>
    <property type="molecule type" value="Genomic_DNA"/>
</dbReference>
<dbReference type="PANTHER" id="PTHR32432:SF3">
    <property type="entry name" value="ETHANOLAMINE UTILIZATION PROTEIN EUTJ"/>
    <property type="match status" value="1"/>
</dbReference>
<reference evidence="1 2" key="1">
    <citation type="submission" date="2017-02" db="EMBL/GenBank/DDBJ databases">
        <title>Whole genome shotgun sequence of Pantoea agglomerans strain AS1 isolated from a cycad, Zamia floridana in Central Florida, USA.</title>
        <authorList>
            <person name="Lata P."/>
            <person name="Govindarajan S."/>
            <person name="Qi F."/>
            <person name="Li J.-L."/>
            <person name="Maurya S.K."/>
            <person name="Sahoo M.K."/>
        </authorList>
    </citation>
    <scope>NUCLEOTIDE SEQUENCE [LARGE SCALE GENOMIC DNA]</scope>
    <source>
        <strain evidence="1 2">AS1</strain>
    </source>
</reference>
<dbReference type="Pfam" id="PF11104">
    <property type="entry name" value="PilM_2"/>
    <property type="match status" value="1"/>
</dbReference>
<evidence type="ECO:0000313" key="2">
    <source>
        <dbReference type="Proteomes" id="UP000192769"/>
    </source>
</evidence>
<dbReference type="OrthoDB" id="6447548at2"/>
<name>A0A1V9DP68_9GAMM</name>
<sequence>MAFQTWQVGLDIQNTQLCALAVQRRRGGWQLCRWWQQGLPQDTLRNGLLQSSPELQAALRDLQRQLPQRYSLRVALPAQLVLQRPLALPAQRLQEPALGRYVTAAAQRLFPVEPDALALDYRASEADRQLYVTAARREAIAQWLAPLQQSALRPAVFELATHALAQTALAAGLAEDAALLLYQDAQWLWYSRASEGLVGSAVADSAAETLPSRYFPQARALYGCAPSSVALPDAFTPFSPLQLFAYRQPPLPQQEAAFCIAAGLALRPEDCP</sequence>
<keyword evidence="2" id="KW-1185">Reference proteome</keyword>
<dbReference type="SUPFAM" id="SSF53067">
    <property type="entry name" value="Actin-like ATPase domain"/>
    <property type="match status" value="1"/>
</dbReference>
<organism evidence="1 2">
    <name type="scientific">Pantoea latae</name>
    <dbReference type="NCBI Taxonomy" id="1964541"/>
    <lineage>
        <taxon>Bacteria</taxon>
        <taxon>Pseudomonadati</taxon>
        <taxon>Pseudomonadota</taxon>
        <taxon>Gammaproteobacteria</taxon>
        <taxon>Enterobacterales</taxon>
        <taxon>Erwiniaceae</taxon>
        <taxon>Pantoea</taxon>
    </lineage>
</organism>
<protein>
    <submittedName>
        <fullName evidence="1">Pilus assembly protein HofM</fullName>
    </submittedName>
</protein>
<comment type="caution">
    <text evidence="1">The sequence shown here is derived from an EMBL/GenBank/DDBJ whole genome shotgun (WGS) entry which is preliminary data.</text>
</comment>
<accession>A0A1V9DP68</accession>
<dbReference type="InterPro" id="IPR005883">
    <property type="entry name" value="PilM"/>
</dbReference>
<dbReference type="Proteomes" id="UP000192769">
    <property type="component" value="Unassembled WGS sequence"/>
</dbReference>